<dbReference type="InterPro" id="IPR009057">
    <property type="entry name" value="Homeodomain-like_sf"/>
</dbReference>
<dbReference type="RefSeq" id="WP_211799851.1">
    <property type="nucleotide sequence ID" value="NZ_JAGSCS010000003.1"/>
</dbReference>
<comment type="caution">
    <text evidence="5">The sequence shown here is derived from an EMBL/GenBank/DDBJ whole genome shotgun (WGS) entry which is preliminary data.</text>
</comment>
<dbReference type="SMART" id="SM00342">
    <property type="entry name" value="HTH_ARAC"/>
    <property type="match status" value="1"/>
</dbReference>
<organism evidence="5 6">
    <name type="scientific">Proteiniclasticum sediminis</name>
    <dbReference type="NCBI Taxonomy" id="2804028"/>
    <lineage>
        <taxon>Bacteria</taxon>
        <taxon>Bacillati</taxon>
        <taxon>Bacillota</taxon>
        <taxon>Clostridia</taxon>
        <taxon>Eubacteriales</taxon>
        <taxon>Clostridiaceae</taxon>
        <taxon>Proteiniclasticum</taxon>
    </lineage>
</organism>
<keyword evidence="6" id="KW-1185">Reference proteome</keyword>
<accession>A0A941CMC7</accession>
<dbReference type="EMBL" id="JAGSCS010000003">
    <property type="protein sequence ID" value="MBR0575326.1"/>
    <property type="molecule type" value="Genomic_DNA"/>
</dbReference>
<gene>
    <name evidence="5" type="ORF">KCG48_03130</name>
</gene>
<dbReference type="PANTHER" id="PTHR43280:SF28">
    <property type="entry name" value="HTH-TYPE TRANSCRIPTIONAL ACTIVATOR RHAS"/>
    <property type="match status" value="1"/>
</dbReference>
<evidence type="ECO:0000313" key="5">
    <source>
        <dbReference type="EMBL" id="MBR0575326.1"/>
    </source>
</evidence>
<proteinExistence type="predicted"/>
<protein>
    <submittedName>
        <fullName evidence="5">Helix-turn-helix transcriptional regulator</fullName>
    </submittedName>
</protein>
<dbReference type="InterPro" id="IPR018062">
    <property type="entry name" value="HTH_AraC-typ_CS"/>
</dbReference>
<dbReference type="PRINTS" id="PR00032">
    <property type="entry name" value="HTHARAC"/>
</dbReference>
<name>A0A941CMC7_9CLOT</name>
<feature type="domain" description="HTH araC/xylS-type" evidence="4">
    <location>
        <begin position="138"/>
        <end position="236"/>
    </location>
</feature>
<evidence type="ECO:0000256" key="3">
    <source>
        <dbReference type="ARBA" id="ARBA00023163"/>
    </source>
</evidence>
<dbReference type="SUPFAM" id="SSF46689">
    <property type="entry name" value="Homeodomain-like"/>
    <property type="match status" value="2"/>
</dbReference>
<dbReference type="PROSITE" id="PS00041">
    <property type="entry name" value="HTH_ARAC_FAMILY_1"/>
    <property type="match status" value="1"/>
</dbReference>
<dbReference type="GO" id="GO:0003700">
    <property type="term" value="F:DNA-binding transcription factor activity"/>
    <property type="evidence" value="ECO:0007669"/>
    <property type="project" value="InterPro"/>
</dbReference>
<dbReference type="PROSITE" id="PS01124">
    <property type="entry name" value="HTH_ARAC_FAMILY_2"/>
    <property type="match status" value="1"/>
</dbReference>
<evidence type="ECO:0000259" key="4">
    <source>
        <dbReference type="PROSITE" id="PS01124"/>
    </source>
</evidence>
<dbReference type="Proteomes" id="UP000675379">
    <property type="component" value="Unassembled WGS sequence"/>
</dbReference>
<sequence length="239" mass="27411">MLIERNPKEVAEDFYASTFIPCSAYTIEGKLLFSGGDHYQYGDHGIIADLIDKLTQQNPYASLTLSNAEGFNYTAYQCNQLKPQDGFLVVGPYDQYDVQRICDADICYFQNLHLEVQALKPEPCQKSGCAACYSLNVRRAMNFIHAHYRENIGLNDVVKVLKLNKSYFCTLFKQETQMTFTQYLNAVRVEKSKRQLLHGDKSILDIALAVGYTSQNYFTIMFKRITQMTPLEFRRKALA</sequence>
<keyword evidence="2" id="KW-0238">DNA-binding</keyword>
<dbReference type="InterPro" id="IPR020449">
    <property type="entry name" value="Tscrpt_reg_AraC-type_HTH"/>
</dbReference>
<dbReference type="Pfam" id="PF12833">
    <property type="entry name" value="HTH_18"/>
    <property type="match status" value="1"/>
</dbReference>
<dbReference type="GO" id="GO:0043565">
    <property type="term" value="F:sequence-specific DNA binding"/>
    <property type="evidence" value="ECO:0007669"/>
    <property type="project" value="InterPro"/>
</dbReference>
<dbReference type="PANTHER" id="PTHR43280">
    <property type="entry name" value="ARAC-FAMILY TRANSCRIPTIONAL REGULATOR"/>
    <property type="match status" value="1"/>
</dbReference>
<evidence type="ECO:0000313" key="6">
    <source>
        <dbReference type="Proteomes" id="UP000675379"/>
    </source>
</evidence>
<dbReference type="InterPro" id="IPR018060">
    <property type="entry name" value="HTH_AraC"/>
</dbReference>
<keyword evidence="1" id="KW-0805">Transcription regulation</keyword>
<dbReference type="AlphaFoldDB" id="A0A941CMC7"/>
<evidence type="ECO:0000256" key="2">
    <source>
        <dbReference type="ARBA" id="ARBA00023125"/>
    </source>
</evidence>
<reference evidence="5" key="1">
    <citation type="submission" date="2021-04" db="EMBL/GenBank/DDBJ databases">
        <title>Proteiniclasticum sedimins sp. nov., an obligate anaerobic bacterium isolated from anaerobic sludge.</title>
        <authorList>
            <person name="Liu J."/>
        </authorList>
    </citation>
    <scope>NUCLEOTIDE SEQUENCE</scope>
    <source>
        <strain evidence="5">BAD-10</strain>
    </source>
</reference>
<evidence type="ECO:0000256" key="1">
    <source>
        <dbReference type="ARBA" id="ARBA00023015"/>
    </source>
</evidence>
<dbReference type="Gene3D" id="1.10.10.60">
    <property type="entry name" value="Homeodomain-like"/>
    <property type="match status" value="2"/>
</dbReference>
<keyword evidence="3" id="KW-0804">Transcription</keyword>